<evidence type="ECO:0000256" key="3">
    <source>
        <dbReference type="ARBA" id="ARBA00022832"/>
    </source>
</evidence>
<protein>
    <submittedName>
        <fullName evidence="7">Uncharacterized protein</fullName>
    </submittedName>
</protein>
<dbReference type="GO" id="GO:0005886">
    <property type="term" value="C:plasma membrane"/>
    <property type="evidence" value="ECO:0007669"/>
    <property type="project" value="TreeGrafter"/>
</dbReference>
<evidence type="ECO:0000259" key="5">
    <source>
        <dbReference type="Pfam" id="PF00501"/>
    </source>
</evidence>
<feature type="domain" description="AMP-binding enzyme C-terminal" evidence="6">
    <location>
        <begin position="471"/>
        <end position="570"/>
    </location>
</feature>
<sequence length="593" mass="64342">MDVVSKPRLWSPCSGIPSPFDSFVSLLRWRAQTFPQYLALTFGNGQDFSHSYSYAQLDRAARAMAQRLRGVGGEGQRVVLLLQPCADYVLALLGCWYAGATAVPVYSPKFNASYDRVRLIIEDARAEVVVSTAAVIEAMRQGEWPALRSGALRTLAVDAPDNSEPDAATEAWSTPALDAGALAVLQYTSGSTGNPKGVRLQHRHLLVNSWMIHRAMDNGPDDVAVIWLPPYHDMGLIGGLLQPLYGGYPVHLMAPATFLQRPLRWLESISRLGGTVSAAPNFAYELCVRRIKPEQLASLDLSRWRLAANGAEPIRARTLESFARTFAPAGFTGKAFYPCYGMAETTLLVAASAPHTPYVELQADRERLLAGQLHPAEGDVASVTLVSSGTPATGVELLVVDPARSAPLAEGEVGELWVSGPMVADGYWDNPAATAETFHASLTGCSPRWLRTGDLGALWQGQLYVTGRLKDLIIIHGHNHYPSDIEETVSQTDEAIRSQGVAAFAVEIDDEECLGLVVEVERNTRDLPTLRERIVEQVSQVHQLRVGQLTLAPVNSIAKTSSGKIQRNRTRLQVANGSIKPLANLADNPEGQA</sequence>
<dbReference type="RefSeq" id="WP_131197518.1">
    <property type="nucleotide sequence ID" value="NZ_QJUL01000005.1"/>
</dbReference>
<dbReference type="GO" id="GO:0016874">
    <property type="term" value="F:ligase activity"/>
    <property type="evidence" value="ECO:0007669"/>
    <property type="project" value="UniProtKB-KW"/>
</dbReference>
<evidence type="ECO:0000313" key="8">
    <source>
        <dbReference type="Proteomes" id="UP000293172"/>
    </source>
</evidence>
<dbReference type="InterPro" id="IPR040097">
    <property type="entry name" value="FAAL/FAAC"/>
</dbReference>
<keyword evidence="2" id="KW-0436">Ligase</keyword>
<dbReference type="Pfam" id="PF00501">
    <property type="entry name" value="AMP-binding"/>
    <property type="match status" value="1"/>
</dbReference>
<evidence type="ECO:0000259" key="6">
    <source>
        <dbReference type="Pfam" id="PF23024"/>
    </source>
</evidence>
<dbReference type="FunFam" id="3.40.50.12780:FF:000013">
    <property type="entry name" value="Long-chain-fatty-acid--AMP ligase FadD32"/>
    <property type="match status" value="1"/>
</dbReference>
<evidence type="ECO:0000313" key="7">
    <source>
        <dbReference type="EMBL" id="TBU96226.1"/>
    </source>
</evidence>
<organism evidence="7 8">
    <name type="scientific">Phytopseudomonas dryadis</name>
    <dbReference type="NCBI Taxonomy" id="2487520"/>
    <lineage>
        <taxon>Bacteria</taxon>
        <taxon>Pseudomonadati</taxon>
        <taxon>Pseudomonadota</taxon>
        <taxon>Gammaproteobacteria</taxon>
        <taxon>Pseudomonadales</taxon>
        <taxon>Pseudomonadaceae</taxon>
        <taxon>Phytopseudomonas</taxon>
    </lineage>
</organism>
<dbReference type="InterPro" id="IPR045851">
    <property type="entry name" value="AMP-bd_C_sf"/>
</dbReference>
<dbReference type="Gene3D" id="3.40.50.12780">
    <property type="entry name" value="N-terminal domain of ligase-like"/>
    <property type="match status" value="1"/>
</dbReference>
<dbReference type="GO" id="GO:0070566">
    <property type="term" value="F:adenylyltransferase activity"/>
    <property type="evidence" value="ECO:0007669"/>
    <property type="project" value="TreeGrafter"/>
</dbReference>
<dbReference type="InterPro" id="IPR025110">
    <property type="entry name" value="AMP-bd_C"/>
</dbReference>
<dbReference type="InterPro" id="IPR020845">
    <property type="entry name" value="AMP-binding_CS"/>
</dbReference>
<evidence type="ECO:0000256" key="1">
    <source>
        <dbReference type="ARBA" id="ARBA00006432"/>
    </source>
</evidence>
<comment type="caution">
    <text evidence="7">The sequence shown here is derived from an EMBL/GenBank/DDBJ whole genome shotgun (WGS) entry which is preliminary data.</text>
</comment>
<dbReference type="GO" id="GO:0006633">
    <property type="term" value="P:fatty acid biosynthetic process"/>
    <property type="evidence" value="ECO:0007669"/>
    <property type="project" value="TreeGrafter"/>
</dbReference>
<keyword evidence="4" id="KW-0443">Lipid metabolism</keyword>
<dbReference type="OrthoDB" id="9757559at2"/>
<dbReference type="SUPFAM" id="SSF56801">
    <property type="entry name" value="Acetyl-CoA synthetase-like"/>
    <property type="match status" value="1"/>
</dbReference>
<dbReference type="GO" id="GO:0071766">
    <property type="term" value="P:Actinobacterium-type cell wall biogenesis"/>
    <property type="evidence" value="ECO:0007669"/>
    <property type="project" value="UniProtKB-ARBA"/>
</dbReference>
<comment type="similarity">
    <text evidence="1">Belongs to the ATP-dependent AMP-binding enzyme family.</text>
</comment>
<dbReference type="AlphaFoldDB" id="A0A4Q9R728"/>
<dbReference type="Proteomes" id="UP000293172">
    <property type="component" value="Unassembled WGS sequence"/>
</dbReference>
<dbReference type="CDD" id="cd05931">
    <property type="entry name" value="FAAL"/>
    <property type="match status" value="1"/>
</dbReference>
<gene>
    <name evidence="7" type="ORF">DNK44_05585</name>
</gene>
<feature type="domain" description="AMP-dependent synthetase/ligase" evidence="5">
    <location>
        <begin position="28"/>
        <end position="428"/>
    </location>
</feature>
<dbReference type="InterPro" id="IPR000873">
    <property type="entry name" value="AMP-dep_synth/lig_dom"/>
</dbReference>
<dbReference type="PANTHER" id="PTHR22754:SF32">
    <property type="entry name" value="DISCO-INTERACTING PROTEIN 2"/>
    <property type="match status" value="1"/>
</dbReference>
<dbReference type="Gene3D" id="3.30.300.30">
    <property type="match status" value="1"/>
</dbReference>
<dbReference type="Pfam" id="PF23024">
    <property type="entry name" value="AMP-dom_DIP2-like"/>
    <property type="match status" value="1"/>
</dbReference>
<accession>A0A4Q9R728</accession>
<dbReference type="PANTHER" id="PTHR22754">
    <property type="entry name" value="DISCO-INTERACTING PROTEIN 2 DIP2 -RELATED"/>
    <property type="match status" value="1"/>
</dbReference>
<name>A0A4Q9R728_9GAMM</name>
<proteinExistence type="inferred from homology"/>
<dbReference type="PROSITE" id="PS00455">
    <property type="entry name" value="AMP_BINDING"/>
    <property type="match status" value="1"/>
</dbReference>
<evidence type="ECO:0000256" key="4">
    <source>
        <dbReference type="ARBA" id="ARBA00023098"/>
    </source>
</evidence>
<dbReference type="EMBL" id="QJUL01000005">
    <property type="protein sequence ID" value="TBU96226.1"/>
    <property type="molecule type" value="Genomic_DNA"/>
</dbReference>
<evidence type="ECO:0000256" key="2">
    <source>
        <dbReference type="ARBA" id="ARBA00022598"/>
    </source>
</evidence>
<reference evidence="7 8" key="1">
    <citation type="submission" date="2018-06" db="EMBL/GenBank/DDBJ databases">
        <title>Three novel Pseudomonas species isolated from symptomatic oak.</title>
        <authorList>
            <person name="Bueno-Gonzalez V."/>
            <person name="Brady C."/>
        </authorList>
    </citation>
    <scope>NUCLEOTIDE SEQUENCE [LARGE SCALE GENOMIC DNA]</scope>
    <source>
        <strain evidence="7 8">P6B</strain>
    </source>
</reference>
<keyword evidence="3" id="KW-0276">Fatty acid metabolism</keyword>
<dbReference type="InterPro" id="IPR042099">
    <property type="entry name" value="ANL_N_sf"/>
</dbReference>